<dbReference type="InterPro" id="IPR001507">
    <property type="entry name" value="ZP_dom"/>
</dbReference>
<evidence type="ECO:0000313" key="4">
    <source>
        <dbReference type="EMBL" id="KAB7500662.1"/>
    </source>
</evidence>
<dbReference type="Pfam" id="PF25057">
    <property type="entry name" value="CUT_N"/>
    <property type="match status" value="1"/>
</dbReference>
<feature type="domain" description="ZP" evidence="3">
    <location>
        <begin position="114"/>
        <end position="383"/>
    </location>
</feature>
<evidence type="ECO:0000256" key="1">
    <source>
        <dbReference type="SAM" id="Phobius"/>
    </source>
</evidence>
<dbReference type="PANTHER" id="PTHR46560:SF2">
    <property type="entry name" value="DUSKY-LIKE, ISOFORM A"/>
    <property type="match status" value="1"/>
</dbReference>
<dbReference type="SMART" id="SM00241">
    <property type="entry name" value="ZP"/>
    <property type="match status" value="1"/>
</dbReference>
<dbReference type="Proteomes" id="UP000326759">
    <property type="component" value="Unassembled WGS sequence"/>
</dbReference>
<feature type="signal peptide" evidence="2">
    <location>
        <begin position="1"/>
        <end position="21"/>
    </location>
</feature>
<keyword evidence="1" id="KW-1133">Transmembrane helix</keyword>
<reference evidence="4 5" key="1">
    <citation type="journal article" date="2019" name="PLoS Biol.">
        <title>Sex chromosomes control vertical transmission of feminizing Wolbachia symbionts in an isopod.</title>
        <authorList>
            <person name="Becking T."/>
            <person name="Chebbi M.A."/>
            <person name="Giraud I."/>
            <person name="Moumen B."/>
            <person name="Laverre T."/>
            <person name="Caubet Y."/>
            <person name="Peccoud J."/>
            <person name="Gilbert C."/>
            <person name="Cordaux R."/>
        </authorList>
    </citation>
    <scope>NUCLEOTIDE SEQUENCE [LARGE SCALE GENOMIC DNA]</scope>
    <source>
        <strain evidence="4">ANa2</strain>
        <tissue evidence="4">Whole body excluding digestive tract and cuticle</tissue>
    </source>
</reference>
<organism evidence="4 5">
    <name type="scientific">Armadillidium nasatum</name>
    <dbReference type="NCBI Taxonomy" id="96803"/>
    <lineage>
        <taxon>Eukaryota</taxon>
        <taxon>Metazoa</taxon>
        <taxon>Ecdysozoa</taxon>
        <taxon>Arthropoda</taxon>
        <taxon>Crustacea</taxon>
        <taxon>Multicrustacea</taxon>
        <taxon>Malacostraca</taxon>
        <taxon>Eumalacostraca</taxon>
        <taxon>Peracarida</taxon>
        <taxon>Isopoda</taxon>
        <taxon>Oniscidea</taxon>
        <taxon>Crinocheta</taxon>
        <taxon>Armadillidiidae</taxon>
        <taxon>Armadillidium</taxon>
    </lineage>
</organism>
<feature type="chain" id="PRO_5024293338" description="ZP domain-containing protein" evidence="2">
    <location>
        <begin position="22"/>
        <end position="489"/>
    </location>
</feature>
<keyword evidence="5" id="KW-1185">Reference proteome</keyword>
<keyword evidence="2" id="KW-0732">Signal</keyword>
<protein>
    <recommendedName>
        <fullName evidence="3">ZP domain-containing protein</fullName>
    </recommendedName>
</protein>
<name>A0A5N5T2V8_9CRUS</name>
<accession>A0A5N5T2V8</accession>
<keyword evidence="1" id="KW-0472">Membrane</keyword>
<dbReference type="OrthoDB" id="10068552at2759"/>
<sequence length="489" mass="56044">MFIYFTLTFLLVVFGSSSLSAVKKDAYSEIPKVKRLQETKHVKDYVERRSVKSFEHDDHSHIDDFRTHENSGLSNYDRIESINAPGEAAKFQTPSNPSESLLEPVRRVEDTKVDCHKSHMTVMFRFSAPFNGYVYPHDHFTKCIMFSGQNSYETTLTLYHGICGQKQIANANEPDFSAIIEHRLMIQWERDFMCEDDSSVIVRCDRPDDFNKTISWNFRTLSLSSTIERNTHPGPKMWMEIQRGEGPNAPPLDDKPVFIGDILTLVFTLSDDVFWFGSNILSCSAVDGGDKEEIQELNPYSSVKTYTGKMTVIENECSTKPKIFSHFYKERITQNGNLETLHYAHFKAFRFPTSQKVVIQCDVQVCYKKCEALPPCSVGFQPRATKERKRRALPRNVSDFEEGTELDTVLLYRTIEVFSAEDGALKEIPVKSVVTAAESRELVEKLHCYSPRTFFGLILSFAAVIIFLTGLFIWNFSKQNMSKTMEPTK</sequence>
<comment type="caution">
    <text evidence="4">The sequence shown here is derived from an EMBL/GenBank/DDBJ whole genome shotgun (WGS) entry which is preliminary data.</text>
</comment>
<dbReference type="InterPro" id="IPR056953">
    <property type="entry name" value="CUT_N"/>
</dbReference>
<dbReference type="AlphaFoldDB" id="A0A5N5T2V8"/>
<dbReference type="EMBL" id="SEYY01013190">
    <property type="protein sequence ID" value="KAB7500662.1"/>
    <property type="molecule type" value="Genomic_DNA"/>
</dbReference>
<dbReference type="Gene3D" id="2.60.40.4100">
    <property type="entry name" value="Zona pellucida, ZP-C domain"/>
    <property type="match status" value="1"/>
</dbReference>
<evidence type="ECO:0000256" key="2">
    <source>
        <dbReference type="SAM" id="SignalP"/>
    </source>
</evidence>
<dbReference type="PANTHER" id="PTHR46560">
    <property type="entry name" value="CYPHER, ISOFORM B"/>
    <property type="match status" value="1"/>
</dbReference>
<feature type="transmembrane region" description="Helical" evidence="1">
    <location>
        <begin position="454"/>
        <end position="476"/>
    </location>
</feature>
<keyword evidence="1" id="KW-0812">Transmembrane</keyword>
<gene>
    <name evidence="4" type="ORF">Anas_12044</name>
</gene>
<evidence type="ECO:0000259" key="3">
    <source>
        <dbReference type="PROSITE" id="PS51034"/>
    </source>
</evidence>
<dbReference type="PROSITE" id="PS51034">
    <property type="entry name" value="ZP_2"/>
    <property type="match status" value="1"/>
</dbReference>
<dbReference type="InterPro" id="IPR042235">
    <property type="entry name" value="ZP-C_dom"/>
</dbReference>
<evidence type="ECO:0000313" key="5">
    <source>
        <dbReference type="Proteomes" id="UP000326759"/>
    </source>
</evidence>
<proteinExistence type="predicted"/>